<evidence type="ECO:0000313" key="2">
    <source>
        <dbReference type="Proteomes" id="UP001497644"/>
    </source>
</evidence>
<sequence length="90" mass="10607">MDSSAAALAFDGLCEHARIRRLKYVEMLNEADFHGIGRRMGIWIFCYERNSMPCTFVPRRNTRTKMIQWCLHNAGQRHAEIFNKAAKHFY</sequence>
<dbReference type="Proteomes" id="UP001497644">
    <property type="component" value="Chromosome 12"/>
</dbReference>
<dbReference type="AlphaFoldDB" id="A0AAV2NB70"/>
<keyword evidence="2" id="KW-1185">Reference proteome</keyword>
<protein>
    <submittedName>
        <fullName evidence="1">Uncharacterized protein</fullName>
    </submittedName>
</protein>
<proteinExistence type="predicted"/>
<dbReference type="EMBL" id="OZ034835">
    <property type="protein sequence ID" value="CAL1677135.1"/>
    <property type="molecule type" value="Genomic_DNA"/>
</dbReference>
<accession>A0AAV2NB70</accession>
<organism evidence="1 2">
    <name type="scientific">Lasius platythorax</name>
    <dbReference type="NCBI Taxonomy" id="488582"/>
    <lineage>
        <taxon>Eukaryota</taxon>
        <taxon>Metazoa</taxon>
        <taxon>Ecdysozoa</taxon>
        <taxon>Arthropoda</taxon>
        <taxon>Hexapoda</taxon>
        <taxon>Insecta</taxon>
        <taxon>Pterygota</taxon>
        <taxon>Neoptera</taxon>
        <taxon>Endopterygota</taxon>
        <taxon>Hymenoptera</taxon>
        <taxon>Apocrita</taxon>
        <taxon>Aculeata</taxon>
        <taxon>Formicoidea</taxon>
        <taxon>Formicidae</taxon>
        <taxon>Formicinae</taxon>
        <taxon>Lasius</taxon>
        <taxon>Lasius</taxon>
    </lineage>
</organism>
<gene>
    <name evidence="1" type="ORF">LPLAT_LOCUS3196</name>
</gene>
<evidence type="ECO:0000313" key="1">
    <source>
        <dbReference type="EMBL" id="CAL1677135.1"/>
    </source>
</evidence>
<name>A0AAV2NB70_9HYME</name>
<reference evidence="1" key="1">
    <citation type="submission" date="2024-04" db="EMBL/GenBank/DDBJ databases">
        <authorList>
            <consortium name="Molecular Ecology Group"/>
        </authorList>
    </citation>
    <scope>NUCLEOTIDE SEQUENCE</scope>
</reference>